<dbReference type="PROSITE" id="PS00018">
    <property type="entry name" value="EF_HAND_1"/>
    <property type="match status" value="1"/>
</dbReference>
<dbReference type="GO" id="GO:0016020">
    <property type="term" value="C:membrane"/>
    <property type="evidence" value="ECO:0007669"/>
    <property type="project" value="InterPro"/>
</dbReference>
<keyword evidence="2" id="KW-0812">Transmembrane</keyword>
<dbReference type="InterPro" id="IPR058650">
    <property type="entry name" value="Msy1/2-like"/>
</dbReference>
<feature type="domain" description="EF-hand" evidence="3">
    <location>
        <begin position="476"/>
        <end position="511"/>
    </location>
</feature>
<keyword evidence="2" id="KW-1133">Transmembrane helix</keyword>
<proteinExistence type="predicted"/>
<dbReference type="InterPro" id="IPR010920">
    <property type="entry name" value="LSM_dom_sf"/>
</dbReference>
<feature type="region of interest" description="Disordered" evidence="1">
    <location>
        <begin position="777"/>
        <end position="841"/>
    </location>
</feature>
<dbReference type="PROSITE" id="PS50222">
    <property type="entry name" value="EF_HAND_2"/>
    <property type="match status" value="1"/>
</dbReference>
<dbReference type="GO" id="GO:0005262">
    <property type="term" value="F:calcium channel activity"/>
    <property type="evidence" value="ECO:0007669"/>
    <property type="project" value="TreeGrafter"/>
</dbReference>
<feature type="region of interest" description="Disordered" evidence="1">
    <location>
        <begin position="1"/>
        <end position="80"/>
    </location>
</feature>
<feature type="transmembrane region" description="Helical" evidence="2">
    <location>
        <begin position="224"/>
        <end position="245"/>
    </location>
</feature>
<dbReference type="Pfam" id="PF25886">
    <property type="entry name" value="Msy1"/>
    <property type="match status" value="1"/>
</dbReference>
<dbReference type="InterPro" id="IPR018247">
    <property type="entry name" value="EF_Hand_1_Ca_BS"/>
</dbReference>
<evidence type="ECO:0000256" key="1">
    <source>
        <dbReference type="SAM" id="MobiDB-lite"/>
    </source>
</evidence>
<dbReference type="EMBL" id="JAKWBI020000204">
    <property type="protein sequence ID" value="KAJ2899208.1"/>
    <property type="molecule type" value="Genomic_DNA"/>
</dbReference>
<evidence type="ECO:0000313" key="5">
    <source>
        <dbReference type="Proteomes" id="UP001201980"/>
    </source>
</evidence>
<dbReference type="InterPro" id="IPR002048">
    <property type="entry name" value="EF_hand_dom"/>
</dbReference>
<gene>
    <name evidence="4" type="ORF">MKZ38_003351</name>
</gene>
<accession>A0AAD5RUJ4</accession>
<dbReference type="PANTHER" id="PTHR31323">
    <property type="entry name" value="MECHANOSENSITIVE ION CHANNEL PROTEIN MSY2"/>
    <property type="match status" value="1"/>
</dbReference>
<name>A0AAD5RUJ4_9PEZI</name>
<dbReference type="AlphaFoldDB" id="A0AAD5RUJ4"/>
<evidence type="ECO:0000256" key="2">
    <source>
        <dbReference type="SAM" id="Phobius"/>
    </source>
</evidence>
<dbReference type="GO" id="GO:0005509">
    <property type="term" value="F:calcium ion binding"/>
    <property type="evidence" value="ECO:0007669"/>
    <property type="project" value="InterPro"/>
</dbReference>
<feature type="region of interest" description="Disordered" evidence="1">
    <location>
        <begin position="389"/>
        <end position="409"/>
    </location>
</feature>
<reference evidence="4" key="1">
    <citation type="submission" date="2022-07" db="EMBL/GenBank/DDBJ databases">
        <title>Draft genome sequence of Zalerion maritima ATCC 34329, a (micro)plastics degrading marine fungus.</title>
        <authorList>
            <person name="Paco A."/>
            <person name="Goncalves M.F.M."/>
            <person name="Rocha-Santos T.A.P."/>
            <person name="Alves A."/>
        </authorList>
    </citation>
    <scope>NUCLEOTIDE SEQUENCE</scope>
    <source>
        <strain evidence="4">ATCC 34329</strain>
    </source>
</reference>
<feature type="transmembrane region" description="Helical" evidence="2">
    <location>
        <begin position="535"/>
        <end position="558"/>
    </location>
</feature>
<evidence type="ECO:0000259" key="3">
    <source>
        <dbReference type="PROSITE" id="PS50222"/>
    </source>
</evidence>
<sequence>MDRRNPIIDVEMGPVTPVTPSRRRTRGMIGLDISSPSSSSPSSSREPSPKPAFPGQISASARGKERGRGQHTYKSVANPAASSASAAAANYRQDNDMGSLLKRTSTTSTTSTYRYANDRSSSSSRRGGIASLNPFVRYSVLILPIAIILAVPVVLLATLHPSTMLPGGIRALGFFSWLECMWLSLWASLLLAKSLPWAFKLLFGVGSMQNKIYHETLSRIPSSVAVVGWMVASEVTLIPLTTMVFSRGEGSEGGDGDGDGLPGWLDAIAKFFMAGIVISLLVLGERALMNLVAVHYRMRQKEAKGEKNETAIRILIGLYAKAVELYPPFETAESRDRFGEMDWTIETRKEAEMLPSPALLDELRRKKRRSAAGSAKGKVGMWASELVRGKKGGKSDAGGRGGEKTTSRAVRKALEKEHAARALGKRIFYSFAGFGKEEMVLEDLEKACLSHAGNGDGDEGDDDDASRAFSNDRHPFGRHDVQGIFRTLDADENGDLTLEEVVLFCVQAGQDHRDLTSTASGIDSAISSLSRFLQLLVVVASVLIFGSFFSTSFGTYLAMLGAQIVALSFAVSRTVFEVLSACILVFVKHPFDVGDAVEVNGDRLAVEKISLLYTVFRRVGSRKKVQISNVTLNGVWIDNVSRSGNMCEVVDVEVDNETSIADMNTLQELLGERLGGRENRRDFHGEELTLELLELGGLGRFQLRFSVPHKSNWANERLRQKRRNKLIVALISSIRQVPVYGAAGWRPPLGTQFRPAYQVMVTKDQALEEQENLKQTLKDKRHKEAAEEDVEFIGDFEGRERDGEAMATGRDDGRRSEETDEDGRVKERAVGESGLRMRKES</sequence>
<protein>
    <recommendedName>
        <fullName evidence="3">EF-hand domain-containing protein</fullName>
    </recommendedName>
</protein>
<organism evidence="4 5">
    <name type="scientific">Zalerion maritima</name>
    <dbReference type="NCBI Taxonomy" id="339359"/>
    <lineage>
        <taxon>Eukaryota</taxon>
        <taxon>Fungi</taxon>
        <taxon>Dikarya</taxon>
        <taxon>Ascomycota</taxon>
        <taxon>Pezizomycotina</taxon>
        <taxon>Sordariomycetes</taxon>
        <taxon>Lulworthiomycetidae</taxon>
        <taxon>Lulworthiales</taxon>
        <taxon>Lulworthiaceae</taxon>
        <taxon>Zalerion</taxon>
    </lineage>
</organism>
<feature type="transmembrane region" description="Helical" evidence="2">
    <location>
        <begin position="271"/>
        <end position="294"/>
    </location>
</feature>
<feature type="compositionally biased region" description="Basic and acidic residues" evidence="1">
    <location>
        <begin position="796"/>
        <end position="841"/>
    </location>
</feature>
<comment type="caution">
    <text evidence="4">The sequence shown here is derived from an EMBL/GenBank/DDBJ whole genome shotgun (WGS) entry which is preliminary data.</text>
</comment>
<keyword evidence="5" id="KW-1185">Reference proteome</keyword>
<dbReference type="InterPro" id="IPR006685">
    <property type="entry name" value="MscS_channel_2nd"/>
</dbReference>
<feature type="transmembrane region" description="Helical" evidence="2">
    <location>
        <begin position="181"/>
        <end position="203"/>
    </location>
</feature>
<dbReference type="Pfam" id="PF00924">
    <property type="entry name" value="MS_channel_2nd"/>
    <property type="match status" value="1"/>
</dbReference>
<dbReference type="GO" id="GO:0006874">
    <property type="term" value="P:intracellular calcium ion homeostasis"/>
    <property type="evidence" value="ECO:0007669"/>
    <property type="project" value="TreeGrafter"/>
</dbReference>
<dbReference type="SUPFAM" id="SSF50182">
    <property type="entry name" value="Sm-like ribonucleoproteins"/>
    <property type="match status" value="1"/>
</dbReference>
<feature type="transmembrane region" description="Helical" evidence="2">
    <location>
        <begin position="135"/>
        <end position="161"/>
    </location>
</feature>
<dbReference type="Proteomes" id="UP001201980">
    <property type="component" value="Unassembled WGS sequence"/>
</dbReference>
<feature type="region of interest" description="Disordered" evidence="1">
    <location>
        <begin position="452"/>
        <end position="472"/>
    </location>
</feature>
<feature type="compositionally biased region" description="Low complexity" evidence="1">
    <location>
        <begin position="34"/>
        <end position="46"/>
    </location>
</feature>
<keyword evidence="2" id="KW-0472">Membrane</keyword>
<evidence type="ECO:0000313" key="4">
    <source>
        <dbReference type="EMBL" id="KAJ2899208.1"/>
    </source>
</evidence>
<dbReference type="PANTHER" id="PTHR31323:SF14">
    <property type="entry name" value="MECHANOSENSITIVE ION CHANNEL PROTEIN MSY2"/>
    <property type="match status" value="1"/>
</dbReference>